<dbReference type="SUPFAM" id="SSF58100">
    <property type="entry name" value="Bacterial hemolysins"/>
    <property type="match status" value="1"/>
</dbReference>
<dbReference type="Gene3D" id="1.10.510.10">
    <property type="entry name" value="Transferase(Phosphotransferase) domain 1"/>
    <property type="match status" value="1"/>
</dbReference>
<protein>
    <recommendedName>
        <fullName evidence="2">Protein kinase domain-containing protein</fullName>
    </recommendedName>
</protein>
<dbReference type="PROSITE" id="PS50011">
    <property type="entry name" value="PROTEIN_KINASE_DOM"/>
    <property type="match status" value="1"/>
</dbReference>
<keyword evidence="1" id="KW-0175">Coiled coil</keyword>
<evidence type="ECO:0000313" key="3">
    <source>
        <dbReference type="EMBL" id="KAF5390435.1"/>
    </source>
</evidence>
<dbReference type="GO" id="GO:0004672">
    <property type="term" value="F:protein kinase activity"/>
    <property type="evidence" value="ECO:0007669"/>
    <property type="project" value="InterPro"/>
</dbReference>
<dbReference type="AlphaFoldDB" id="A0A8H5HWF4"/>
<proteinExistence type="predicted"/>
<gene>
    <name evidence="3" type="ORF">D9757_005214</name>
</gene>
<sequence length="691" mass="77475">MSNSKSDAATKLKAALSKLSTSPNDYKPLTTAAKNFGQEAKAYFYLKAYVVAGKDFPANEADFNRKIPEDAFKELSLADSEIHQETKDALTKIGSACTLFYQHNLFQMIEIGNTTVSWCNATLRMLKRAEKFNLYNQLMVMVDPKNQKTSEAWKSAHSGAVYNLKKLSNEAESSRIEINKIRDALQQFYNDTKDVKPKVENLVIKYQKGPVTSTVTNNKPYLEYMSQGIVEKVTKIQELNKKANDKMDELTDKPKDFRTWLTLLSPVGGLQLLSDAKEILDAVKELKKQSAQQNKEKANEAALVQFVTTMLVQFEDILGKISNALKAIATLSDMFNNQGRTYKEIGKVLVEMATDANSDLVGDNLKDAIEDNLKATIGEIEKLHDMAAGFATAILKEPTMLSMLRLVFNVTSLIARDSVTGKGLVGALRLHICIKKIRLSLTPSLAHAYEAWNDESDTFAFTTLVFSDGSDYYYSNHSDRRFSNDDDKLSFADQAILIPRSYYQPSPLPHFHRALPILPAKTYVKKFVPPIIESPESLATTSVADSMSQEAEIYHNISQYSHPNICEYRGIYVVDGLMVGLCLRQYSKTLDQAVKDGDRVDVESIISGIKSGLDHLHKLGYVHGDINPRNIMLDLDEPTIPVIIDFDSCNRIGEKIIGKGGTFEWSKDNEFASVDNDYFGLEAIRKWLDKM</sequence>
<evidence type="ECO:0000259" key="2">
    <source>
        <dbReference type="PROSITE" id="PS50011"/>
    </source>
</evidence>
<feature type="coiled-coil region" evidence="1">
    <location>
        <begin position="233"/>
        <end position="303"/>
    </location>
</feature>
<evidence type="ECO:0000313" key="4">
    <source>
        <dbReference type="Proteomes" id="UP000518752"/>
    </source>
</evidence>
<dbReference type="InterPro" id="IPR000719">
    <property type="entry name" value="Prot_kinase_dom"/>
</dbReference>
<feature type="domain" description="Protein kinase" evidence="2">
    <location>
        <begin position="414"/>
        <end position="691"/>
    </location>
</feature>
<dbReference type="GO" id="GO:0005524">
    <property type="term" value="F:ATP binding"/>
    <property type="evidence" value="ECO:0007669"/>
    <property type="project" value="InterPro"/>
</dbReference>
<comment type="caution">
    <text evidence="3">The sequence shown here is derived from an EMBL/GenBank/DDBJ whole genome shotgun (WGS) entry which is preliminary data.</text>
</comment>
<keyword evidence="4" id="KW-1185">Reference proteome</keyword>
<dbReference type="Proteomes" id="UP000518752">
    <property type="component" value="Unassembled WGS sequence"/>
</dbReference>
<dbReference type="InterPro" id="IPR011009">
    <property type="entry name" value="Kinase-like_dom_sf"/>
</dbReference>
<organism evidence="3 4">
    <name type="scientific">Collybiopsis confluens</name>
    <dbReference type="NCBI Taxonomy" id="2823264"/>
    <lineage>
        <taxon>Eukaryota</taxon>
        <taxon>Fungi</taxon>
        <taxon>Dikarya</taxon>
        <taxon>Basidiomycota</taxon>
        <taxon>Agaricomycotina</taxon>
        <taxon>Agaricomycetes</taxon>
        <taxon>Agaricomycetidae</taxon>
        <taxon>Agaricales</taxon>
        <taxon>Marasmiineae</taxon>
        <taxon>Omphalotaceae</taxon>
        <taxon>Collybiopsis</taxon>
    </lineage>
</organism>
<dbReference type="Pfam" id="PF00069">
    <property type="entry name" value="Pkinase"/>
    <property type="match status" value="1"/>
</dbReference>
<accession>A0A8H5HWF4</accession>
<dbReference type="Gene3D" id="1.20.1170.10">
    <property type="match status" value="1"/>
</dbReference>
<reference evidence="3 4" key="1">
    <citation type="journal article" date="2020" name="ISME J.">
        <title>Uncovering the hidden diversity of litter-decomposition mechanisms in mushroom-forming fungi.</title>
        <authorList>
            <person name="Floudas D."/>
            <person name="Bentzer J."/>
            <person name="Ahren D."/>
            <person name="Johansson T."/>
            <person name="Persson P."/>
            <person name="Tunlid A."/>
        </authorList>
    </citation>
    <scope>NUCLEOTIDE SEQUENCE [LARGE SCALE GENOMIC DNA]</scope>
    <source>
        <strain evidence="3 4">CBS 406.79</strain>
    </source>
</reference>
<dbReference type="OrthoDB" id="4062651at2759"/>
<dbReference type="EMBL" id="JAACJN010000015">
    <property type="protein sequence ID" value="KAF5390435.1"/>
    <property type="molecule type" value="Genomic_DNA"/>
</dbReference>
<name>A0A8H5HWF4_9AGAR</name>
<evidence type="ECO:0000256" key="1">
    <source>
        <dbReference type="SAM" id="Coils"/>
    </source>
</evidence>
<dbReference type="SUPFAM" id="SSF56112">
    <property type="entry name" value="Protein kinase-like (PK-like)"/>
    <property type="match status" value="1"/>
</dbReference>